<evidence type="ECO:0000259" key="2">
    <source>
        <dbReference type="Pfam" id="PF13827"/>
    </source>
</evidence>
<accession>A0A378WEZ1</accession>
<gene>
    <name evidence="3" type="ORF">NCTC1542_06787</name>
</gene>
<proteinExistence type="predicted"/>
<reference evidence="3 4" key="1">
    <citation type="submission" date="2018-06" db="EMBL/GenBank/DDBJ databases">
        <authorList>
            <consortium name="Pathogen Informatics"/>
            <person name="Doyle S."/>
        </authorList>
    </citation>
    <scope>NUCLEOTIDE SEQUENCE [LARGE SCALE GENOMIC DNA]</scope>
    <source>
        <strain evidence="3 4">NCTC1542</strain>
    </source>
</reference>
<organism evidence="3 4">
    <name type="scientific">Mycolicibacterium fortuitum</name>
    <name type="common">Mycobacterium fortuitum</name>
    <dbReference type="NCBI Taxonomy" id="1766"/>
    <lineage>
        <taxon>Bacteria</taxon>
        <taxon>Bacillati</taxon>
        <taxon>Actinomycetota</taxon>
        <taxon>Actinomycetes</taxon>
        <taxon>Mycobacteriales</taxon>
        <taxon>Mycobacteriaceae</taxon>
        <taxon>Mycolicibacterium</taxon>
    </lineage>
</organism>
<sequence>MKFNVRRHGAAVAVAGVTVSAAIAGTPAASAALYYGSIAYAPNGSYGRAWDYPTREDAITNAIYACGWTSCKTLTTFTECGAVAENSERFQGGSGRTLIEAQNSALSQLRGGGGWIATWACN</sequence>
<feature type="domain" description="DUF4189" evidence="2">
    <location>
        <begin position="35"/>
        <end position="120"/>
    </location>
</feature>
<dbReference type="Proteomes" id="UP000255389">
    <property type="component" value="Unassembled WGS sequence"/>
</dbReference>
<protein>
    <submittedName>
        <fullName evidence="3">Putative secreted protein</fullName>
    </submittedName>
</protein>
<feature type="signal peptide" evidence="1">
    <location>
        <begin position="1"/>
        <end position="24"/>
    </location>
</feature>
<dbReference type="InterPro" id="IPR025240">
    <property type="entry name" value="DUF4189"/>
</dbReference>
<evidence type="ECO:0000256" key="1">
    <source>
        <dbReference type="SAM" id="SignalP"/>
    </source>
</evidence>
<keyword evidence="1" id="KW-0732">Signal</keyword>
<feature type="chain" id="PRO_5039714348" evidence="1">
    <location>
        <begin position="25"/>
        <end position="122"/>
    </location>
</feature>
<dbReference type="AlphaFoldDB" id="A0A378WEZ1"/>
<dbReference type="Pfam" id="PF13827">
    <property type="entry name" value="DUF4189"/>
    <property type="match status" value="1"/>
</dbReference>
<evidence type="ECO:0000313" key="4">
    <source>
        <dbReference type="Proteomes" id="UP000255389"/>
    </source>
</evidence>
<dbReference type="EMBL" id="UGQY01000006">
    <property type="protein sequence ID" value="SUA31433.1"/>
    <property type="molecule type" value="Genomic_DNA"/>
</dbReference>
<evidence type="ECO:0000313" key="3">
    <source>
        <dbReference type="EMBL" id="SUA31433.1"/>
    </source>
</evidence>
<name>A0A378WEZ1_MYCFO</name>